<dbReference type="Gene3D" id="3.40.50.300">
    <property type="entry name" value="P-loop containing nucleotide triphosphate hydrolases"/>
    <property type="match status" value="1"/>
</dbReference>
<dbReference type="InterPro" id="IPR011527">
    <property type="entry name" value="ABC1_TM_dom"/>
</dbReference>
<dbReference type="FunFam" id="3.40.50.300:FF:000299">
    <property type="entry name" value="ABC transporter ATP-binding protein/permease"/>
    <property type="match status" value="1"/>
</dbReference>
<evidence type="ECO:0000256" key="3">
    <source>
        <dbReference type="ARBA" id="ARBA00022475"/>
    </source>
</evidence>
<comment type="caution">
    <text evidence="14">The sequence shown here is derived from an EMBL/GenBank/DDBJ whole genome shotgun (WGS) entry which is preliminary data.</text>
</comment>
<keyword evidence="2" id="KW-0813">Transport</keyword>
<dbReference type="Gene3D" id="1.20.1560.10">
    <property type="entry name" value="ABC transporter type 1, transmembrane domain"/>
    <property type="match status" value="1"/>
</dbReference>
<dbReference type="Pfam" id="PF00664">
    <property type="entry name" value="ABC_membrane"/>
    <property type="match status" value="1"/>
</dbReference>
<feature type="transmembrane region" description="Helical" evidence="10">
    <location>
        <begin position="195"/>
        <end position="215"/>
    </location>
</feature>
<feature type="transmembrane region" description="Helical" evidence="10">
    <location>
        <begin position="429"/>
        <end position="456"/>
    </location>
</feature>
<dbReference type="GO" id="GO:0016887">
    <property type="term" value="F:ATP hydrolysis activity"/>
    <property type="evidence" value="ECO:0007669"/>
    <property type="project" value="InterPro"/>
</dbReference>
<dbReference type="CDD" id="cd03246">
    <property type="entry name" value="ABCC_Protease_Secretion"/>
    <property type="match status" value="1"/>
</dbReference>
<dbReference type="SUPFAM" id="SSF90123">
    <property type="entry name" value="ABC transporter transmembrane region"/>
    <property type="match status" value="1"/>
</dbReference>
<keyword evidence="3" id="KW-1003">Cell membrane</keyword>
<dbReference type="Pfam" id="PF03412">
    <property type="entry name" value="Peptidase_C39"/>
    <property type="match status" value="1"/>
</dbReference>
<feature type="domain" description="Peptidase C39" evidence="13">
    <location>
        <begin position="42"/>
        <end position="161"/>
    </location>
</feature>
<organism evidence="14 15">
    <name type="scientific">Acidiphilium acidophilum</name>
    <name type="common">Thiobacillus acidophilus</name>
    <dbReference type="NCBI Taxonomy" id="76588"/>
    <lineage>
        <taxon>Bacteria</taxon>
        <taxon>Pseudomonadati</taxon>
        <taxon>Pseudomonadota</taxon>
        <taxon>Alphaproteobacteria</taxon>
        <taxon>Acetobacterales</taxon>
        <taxon>Acidocellaceae</taxon>
        <taxon>Acidiphilium</taxon>
    </lineage>
</organism>
<evidence type="ECO:0000256" key="5">
    <source>
        <dbReference type="ARBA" id="ARBA00022741"/>
    </source>
</evidence>
<dbReference type="GO" id="GO:0140359">
    <property type="term" value="F:ABC-type transporter activity"/>
    <property type="evidence" value="ECO:0007669"/>
    <property type="project" value="InterPro"/>
</dbReference>
<dbReference type="InterPro" id="IPR033838">
    <property type="entry name" value="CvaB_peptidase"/>
</dbReference>
<keyword evidence="6" id="KW-0067">ATP-binding</keyword>
<evidence type="ECO:0000256" key="4">
    <source>
        <dbReference type="ARBA" id="ARBA00022692"/>
    </source>
</evidence>
<proteinExistence type="predicted"/>
<dbReference type="InterPro" id="IPR003439">
    <property type="entry name" value="ABC_transporter-like_ATP-bd"/>
</dbReference>
<dbReference type="CDD" id="cd02419">
    <property type="entry name" value="Peptidase_C39C"/>
    <property type="match status" value="1"/>
</dbReference>
<dbReference type="GO" id="GO:0005524">
    <property type="term" value="F:ATP binding"/>
    <property type="evidence" value="ECO:0007669"/>
    <property type="project" value="UniProtKB-KW"/>
</dbReference>
<dbReference type="InterPro" id="IPR027417">
    <property type="entry name" value="P-loop_NTPase"/>
</dbReference>
<dbReference type="PROSITE" id="PS50929">
    <property type="entry name" value="ABC_TM1F"/>
    <property type="match status" value="1"/>
</dbReference>
<dbReference type="Pfam" id="PF00005">
    <property type="entry name" value="ABC_tran"/>
    <property type="match status" value="1"/>
</dbReference>
<dbReference type="EMBL" id="JAWXYB010000018">
    <property type="protein sequence ID" value="MDX5930366.1"/>
    <property type="molecule type" value="Genomic_DNA"/>
</dbReference>
<dbReference type="PROSITE" id="PS50990">
    <property type="entry name" value="PEPTIDASE_C39"/>
    <property type="match status" value="1"/>
</dbReference>
<dbReference type="PANTHER" id="PTHR24221">
    <property type="entry name" value="ATP-BINDING CASSETTE SUB-FAMILY B"/>
    <property type="match status" value="1"/>
</dbReference>
<keyword evidence="8 10" id="KW-0472">Membrane</keyword>
<evidence type="ECO:0000313" key="14">
    <source>
        <dbReference type="EMBL" id="MDX5930366.1"/>
    </source>
</evidence>
<evidence type="ECO:0000256" key="6">
    <source>
        <dbReference type="ARBA" id="ARBA00022840"/>
    </source>
</evidence>
<keyword evidence="15" id="KW-1185">Reference proteome</keyword>
<dbReference type="GO" id="GO:0008234">
    <property type="term" value="F:cysteine-type peptidase activity"/>
    <property type="evidence" value="ECO:0007669"/>
    <property type="project" value="InterPro"/>
</dbReference>
<dbReference type="InterPro" id="IPR017871">
    <property type="entry name" value="ABC_transporter-like_CS"/>
</dbReference>
<dbReference type="Proteomes" id="UP001279553">
    <property type="component" value="Unassembled WGS sequence"/>
</dbReference>
<protein>
    <submittedName>
        <fullName evidence="14">Peptidase domain-containing ABC transporter</fullName>
    </submittedName>
</protein>
<keyword evidence="5" id="KW-0547">Nucleotide-binding</keyword>
<dbReference type="InterPro" id="IPR039421">
    <property type="entry name" value="Type_1_exporter"/>
</dbReference>
<dbReference type="AlphaFoldDB" id="A0AAW9DN73"/>
<dbReference type="PANTHER" id="PTHR24221:SF606">
    <property type="entry name" value="COLICIN V SECRETION-PROCESSING ATP-BINDING PROTEIN"/>
    <property type="match status" value="1"/>
</dbReference>
<evidence type="ECO:0000256" key="7">
    <source>
        <dbReference type="ARBA" id="ARBA00022989"/>
    </source>
</evidence>
<evidence type="ECO:0000313" key="15">
    <source>
        <dbReference type="Proteomes" id="UP001279553"/>
    </source>
</evidence>
<name>A0AAW9DN73_ACIAO</name>
<evidence type="ECO:0000259" key="13">
    <source>
        <dbReference type="PROSITE" id="PS50990"/>
    </source>
</evidence>
<reference evidence="14 15" key="1">
    <citation type="submission" date="2023-11" db="EMBL/GenBank/DDBJ databases">
        <title>MicrobeMod: A computational toolkit for identifying prokaryotic methylation and restriction-modification with nanopore sequencing.</title>
        <authorList>
            <person name="Crits-Christoph A."/>
            <person name="Kang S.C."/>
            <person name="Lee H."/>
            <person name="Ostrov N."/>
        </authorList>
    </citation>
    <scope>NUCLEOTIDE SEQUENCE [LARGE SCALE GENOMIC DNA]</scope>
    <source>
        <strain evidence="14 15">DSMZ 700</strain>
    </source>
</reference>
<keyword evidence="7 10" id="KW-1133">Transmembrane helix</keyword>
<evidence type="ECO:0000256" key="8">
    <source>
        <dbReference type="ARBA" id="ARBA00023136"/>
    </source>
</evidence>
<gene>
    <name evidence="14" type="ORF">SIL87_06275</name>
</gene>
<keyword evidence="4 10" id="KW-0812">Transmembrane</keyword>
<dbReference type="PROSITE" id="PS00211">
    <property type="entry name" value="ABC_TRANSPORTER_1"/>
    <property type="match status" value="1"/>
</dbReference>
<feature type="transmembrane region" description="Helical" evidence="10">
    <location>
        <begin position="333"/>
        <end position="353"/>
    </location>
</feature>
<dbReference type="InterPro" id="IPR003593">
    <property type="entry name" value="AAA+_ATPase"/>
</dbReference>
<dbReference type="SMART" id="SM00382">
    <property type="entry name" value="AAA"/>
    <property type="match status" value="1"/>
</dbReference>
<dbReference type="RefSeq" id="WP_319613318.1">
    <property type="nucleotide sequence ID" value="NZ_JAWXYB010000018.1"/>
</dbReference>
<dbReference type="Gene3D" id="3.90.70.10">
    <property type="entry name" value="Cysteine proteinases"/>
    <property type="match status" value="1"/>
</dbReference>
<dbReference type="SUPFAM" id="SSF52540">
    <property type="entry name" value="P-loop containing nucleoside triphosphate hydrolases"/>
    <property type="match status" value="1"/>
</dbReference>
<feature type="domain" description="ABC transmembrane type-1" evidence="12">
    <location>
        <begin position="195"/>
        <end position="474"/>
    </location>
</feature>
<evidence type="ECO:0000259" key="12">
    <source>
        <dbReference type="PROSITE" id="PS50929"/>
    </source>
</evidence>
<dbReference type="GO" id="GO:0006508">
    <property type="term" value="P:proteolysis"/>
    <property type="evidence" value="ECO:0007669"/>
    <property type="project" value="InterPro"/>
</dbReference>
<dbReference type="PROSITE" id="PS50893">
    <property type="entry name" value="ABC_TRANSPORTER_2"/>
    <property type="match status" value="1"/>
</dbReference>
<feature type="domain" description="ABC transporter" evidence="11">
    <location>
        <begin position="507"/>
        <end position="740"/>
    </location>
</feature>
<dbReference type="GO" id="GO:0005886">
    <property type="term" value="C:plasma membrane"/>
    <property type="evidence" value="ECO:0007669"/>
    <property type="project" value="UniProtKB-SubCell"/>
</dbReference>
<comment type="subcellular location">
    <subcellularLocation>
        <location evidence="1">Cell membrane</location>
        <topology evidence="1">Multi-pass membrane protein</topology>
    </subcellularLocation>
</comment>
<evidence type="ECO:0000259" key="11">
    <source>
        <dbReference type="PROSITE" id="PS50893"/>
    </source>
</evidence>
<accession>A0AAW9DN73</accession>
<sequence length="745" mass="81871">MKRPKLRLPAWLRASNNHPAPSEGLVSDIQFGFGRKLPVVLQTEAAECGLACLAMIAGYHGFETDLPNLRRRFSTSLKGASLARMIEIAGDLRLDSRPLRLEMQDLGHLRLPCILHWNFDHFVVLREVGRTHVLIHDPSRGVCKLSLAEVSKNFTGVALELSPAADFRPAEARQSASLRAISGNVKGLGSALARIMVLALALEVFAVVSPFYMQWVIDQVLVTGDRALLTQLGIGFLLVALFSAVITALRSWVVVYISTVLSVQWAANVFSHLLRLPLDWFEKRHVGDVVSRYSAVNNIQHTITTNLVSAILDGIMALVTLIVIALYSIKLTLIVLGLFIVYAIARLLLFIPLKRALEDRIVFTAKQQTQLLESIRGVQTLKLFNLQEQRTARYSNALVETANREVSVQRLSIAFNLLQHLLSGGQKVVIVWVGALMVINGHFTVGMLVAFITYAIQVTSRGDGLVNAIIELKMMRLYGERLADIVLHPPERHLESIYEGPAPDATIELRNVSYRYAEDDPWILRECSLKVEAGEALAIIGPSGVGKTTLAKLILGLLQPTEGVILFGGMDITKLGLKRFRSLVAAVMQDDQLFGGSIADNISLFAHDATSEGIEAAARLAGIHDEIAAMPMGYRSLVGDMGSSLSGGQKQRIVLARALFRNPRVLVLDEATSHLDVAREREVADAIAAMAITRIIIAHRPETIARADKIVALADGQAQIVPRDDYWRPAPAKTRSRRRAEPSCT</sequence>
<feature type="transmembrane region" description="Helical" evidence="10">
    <location>
        <begin position="307"/>
        <end position="326"/>
    </location>
</feature>
<evidence type="ECO:0000256" key="2">
    <source>
        <dbReference type="ARBA" id="ARBA00022448"/>
    </source>
</evidence>
<feature type="transmembrane region" description="Helical" evidence="10">
    <location>
        <begin position="227"/>
        <end position="246"/>
    </location>
</feature>
<evidence type="ECO:0000256" key="10">
    <source>
        <dbReference type="SAM" id="Phobius"/>
    </source>
</evidence>
<dbReference type="GO" id="GO:0034040">
    <property type="term" value="F:ATPase-coupled lipid transmembrane transporter activity"/>
    <property type="evidence" value="ECO:0007669"/>
    <property type="project" value="TreeGrafter"/>
</dbReference>
<evidence type="ECO:0000256" key="1">
    <source>
        <dbReference type="ARBA" id="ARBA00004651"/>
    </source>
</evidence>
<dbReference type="CDD" id="cd18567">
    <property type="entry name" value="ABC_6TM_CvaB_RaxB_like"/>
    <property type="match status" value="1"/>
</dbReference>
<dbReference type="InterPro" id="IPR036640">
    <property type="entry name" value="ABC1_TM_sf"/>
</dbReference>
<feature type="region of interest" description="Disordered" evidence="9">
    <location>
        <begin position="725"/>
        <end position="745"/>
    </location>
</feature>
<dbReference type="InterPro" id="IPR005074">
    <property type="entry name" value="Peptidase_C39"/>
</dbReference>
<evidence type="ECO:0000256" key="9">
    <source>
        <dbReference type="SAM" id="MobiDB-lite"/>
    </source>
</evidence>